<comment type="caution">
    <text evidence="3">The sequence shown here is derived from an EMBL/GenBank/DDBJ whole genome shotgun (WGS) entry which is preliminary data.</text>
</comment>
<feature type="domain" description="Acyltransferase 3" evidence="2">
    <location>
        <begin position="6"/>
        <end position="317"/>
    </location>
</feature>
<feature type="transmembrane region" description="Helical" evidence="1">
    <location>
        <begin position="172"/>
        <end position="190"/>
    </location>
</feature>
<dbReference type="RefSeq" id="WP_118067072.1">
    <property type="nucleotide sequence ID" value="NZ_JADMQR010000009.1"/>
</dbReference>
<feature type="transmembrane region" description="Helical" evidence="1">
    <location>
        <begin position="233"/>
        <end position="253"/>
    </location>
</feature>
<accession>A0A414F1K6</accession>
<keyword evidence="3" id="KW-0808">Transferase</keyword>
<evidence type="ECO:0000256" key="1">
    <source>
        <dbReference type="SAM" id="Phobius"/>
    </source>
</evidence>
<feature type="transmembrane region" description="Helical" evidence="1">
    <location>
        <begin position="36"/>
        <end position="54"/>
    </location>
</feature>
<keyword evidence="1" id="KW-0812">Transmembrane</keyword>
<reference evidence="3 4" key="1">
    <citation type="journal article" date="2019" name="Nat. Med.">
        <title>A library of human gut bacterial isolates paired with longitudinal multiomics data enables mechanistic microbiome research.</title>
        <authorList>
            <person name="Poyet M."/>
            <person name="Groussin M."/>
            <person name="Gibbons S.M."/>
            <person name="Avila-Pacheco J."/>
            <person name="Jiang X."/>
            <person name="Kearney S.M."/>
            <person name="Perrotta A.R."/>
            <person name="Berdy B."/>
            <person name="Zhao S."/>
            <person name="Lieberman T.D."/>
            <person name="Swanson P.K."/>
            <person name="Smith M."/>
            <person name="Roesemann S."/>
            <person name="Alexander J.E."/>
            <person name="Rich S.A."/>
            <person name="Livny J."/>
            <person name="Vlamakis H."/>
            <person name="Clish C."/>
            <person name="Bullock K."/>
            <person name="Deik A."/>
            <person name="Scott J."/>
            <person name="Pierce K.A."/>
            <person name="Xavier R.J."/>
            <person name="Alm E.J."/>
        </authorList>
    </citation>
    <scope>NUCLEOTIDE SEQUENCE [LARGE SCALE GENOMIC DNA]</scope>
    <source>
        <strain evidence="3 4">BIOML-A27</strain>
    </source>
</reference>
<feature type="transmembrane region" description="Helical" evidence="1">
    <location>
        <begin position="274"/>
        <end position="292"/>
    </location>
</feature>
<keyword evidence="3" id="KW-0012">Acyltransferase</keyword>
<evidence type="ECO:0000313" key="4">
    <source>
        <dbReference type="Proteomes" id="UP000433928"/>
    </source>
</evidence>
<evidence type="ECO:0000313" key="3">
    <source>
        <dbReference type="EMBL" id="KAB4169787.1"/>
    </source>
</evidence>
<dbReference type="EMBL" id="WCUG01000008">
    <property type="protein sequence ID" value="KAB4169787.1"/>
    <property type="molecule type" value="Genomic_DNA"/>
</dbReference>
<feature type="transmembrane region" description="Helical" evidence="1">
    <location>
        <begin position="304"/>
        <end position="323"/>
    </location>
</feature>
<dbReference type="GO" id="GO:0016747">
    <property type="term" value="F:acyltransferase activity, transferring groups other than amino-acyl groups"/>
    <property type="evidence" value="ECO:0007669"/>
    <property type="project" value="InterPro"/>
</dbReference>
<evidence type="ECO:0000259" key="2">
    <source>
        <dbReference type="Pfam" id="PF01757"/>
    </source>
</evidence>
<protein>
    <submittedName>
        <fullName evidence="3">Acyltransferase</fullName>
    </submittedName>
</protein>
<gene>
    <name evidence="3" type="ORF">GAQ59_11480</name>
</gene>
<organism evidence="3 4">
    <name type="scientific">Bacteroides uniformis</name>
    <dbReference type="NCBI Taxonomy" id="820"/>
    <lineage>
        <taxon>Bacteria</taxon>
        <taxon>Pseudomonadati</taxon>
        <taxon>Bacteroidota</taxon>
        <taxon>Bacteroidia</taxon>
        <taxon>Bacteroidales</taxon>
        <taxon>Bacteroidaceae</taxon>
        <taxon>Bacteroides</taxon>
    </lineage>
</organism>
<feature type="transmembrane region" description="Helical" evidence="1">
    <location>
        <begin position="66"/>
        <end position="88"/>
    </location>
</feature>
<feature type="transmembrane region" description="Helical" evidence="1">
    <location>
        <begin position="9"/>
        <end position="30"/>
    </location>
</feature>
<name>A0A414F1K6_BACUN</name>
<keyword evidence="1" id="KW-1133">Transmembrane helix</keyword>
<feature type="transmembrane region" description="Helical" evidence="1">
    <location>
        <begin position="100"/>
        <end position="126"/>
    </location>
</feature>
<sequence>MRSQYHSLYLLKAIGVLFVLMIHFSCYKIQYFEPLYRCGVPLFYIISGFFLYAKDESVQIQKVKRSIVKIVKLILFFNIVYYLLYWTIDGKSKINTVDNIIRLVIYGDSVSGHLWFLTSYLWTLVLICIHKHFKIKDVILYIAATACLIEGLMEGQYSFAAFANSNFSIQEYYLPWLTSSLPMMAIGYVIKKHETQIVILANKHRTILSIGTIILCLFPYIEHQLLCATHHYSGTFMISTFSAVVAMFIYCICDPTMGGGKMLHITTVGKLHSGNIYYWQFFPYYLFITNMIPKDILQNVELPIMVVVLLIWSYGINWSMNLLTKHRLQQ</sequence>
<dbReference type="InterPro" id="IPR002656">
    <property type="entry name" value="Acyl_transf_3_dom"/>
</dbReference>
<dbReference type="Pfam" id="PF01757">
    <property type="entry name" value="Acyl_transf_3"/>
    <property type="match status" value="1"/>
</dbReference>
<feature type="transmembrane region" description="Helical" evidence="1">
    <location>
        <begin position="138"/>
        <end position="160"/>
    </location>
</feature>
<proteinExistence type="predicted"/>
<keyword evidence="1" id="KW-0472">Membrane</keyword>
<dbReference type="Proteomes" id="UP000433928">
    <property type="component" value="Unassembled WGS sequence"/>
</dbReference>
<dbReference type="AlphaFoldDB" id="A0A414F1K6"/>
<feature type="transmembrane region" description="Helical" evidence="1">
    <location>
        <begin position="202"/>
        <end position="221"/>
    </location>
</feature>